<proteinExistence type="inferred from homology"/>
<keyword evidence="7" id="KW-0235">DNA replication</keyword>
<dbReference type="Pfam" id="PF07733">
    <property type="entry name" value="DNA_pol3_alpha"/>
    <property type="match status" value="1"/>
</dbReference>
<evidence type="ECO:0000313" key="11">
    <source>
        <dbReference type="EMBL" id="OGC22376.1"/>
    </source>
</evidence>
<evidence type="ECO:0000256" key="3">
    <source>
        <dbReference type="ARBA" id="ARBA00012417"/>
    </source>
</evidence>
<keyword evidence="5" id="KW-0808">Transferase</keyword>
<dbReference type="InterPro" id="IPR041931">
    <property type="entry name" value="DNA_pol3_alpha_thumb_dom"/>
</dbReference>
<comment type="catalytic activity">
    <reaction evidence="9">
        <text>DNA(n) + a 2'-deoxyribonucleoside 5'-triphosphate = DNA(n+1) + diphosphate</text>
        <dbReference type="Rhea" id="RHEA:22508"/>
        <dbReference type="Rhea" id="RHEA-COMP:17339"/>
        <dbReference type="Rhea" id="RHEA-COMP:17340"/>
        <dbReference type="ChEBI" id="CHEBI:33019"/>
        <dbReference type="ChEBI" id="CHEBI:61560"/>
        <dbReference type="ChEBI" id="CHEBI:173112"/>
        <dbReference type="EC" id="2.7.7.7"/>
    </reaction>
</comment>
<evidence type="ECO:0000313" key="12">
    <source>
        <dbReference type="Proteomes" id="UP000178417"/>
    </source>
</evidence>
<protein>
    <recommendedName>
        <fullName evidence="4">DNA polymerase III subunit alpha</fullName>
        <ecNumber evidence="3">2.7.7.7</ecNumber>
    </recommendedName>
</protein>
<dbReference type="Pfam" id="PF01336">
    <property type="entry name" value="tRNA_anti-codon"/>
    <property type="match status" value="1"/>
</dbReference>
<dbReference type="Gene3D" id="1.10.10.1600">
    <property type="entry name" value="Bacterial DNA polymerase III alpha subunit, thumb domain"/>
    <property type="match status" value="1"/>
</dbReference>
<dbReference type="PANTHER" id="PTHR32294:SF0">
    <property type="entry name" value="DNA POLYMERASE III SUBUNIT ALPHA"/>
    <property type="match status" value="1"/>
</dbReference>
<dbReference type="PANTHER" id="PTHR32294">
    <property type="entry name" value="DNA POLYMERASE III SUBUNIT ALPHA"/>
    <property type="match status" value="1"/>
</dbReference>
<dbReference type="InterPro" id="IPR004805">
    <property type="entry name" value="DnaE2/DnaE/PolC"/>
</dbReference>
<dbReference type="GO" id="GO:0003676">
    <property type="term" value="F:nucleic acid binding"/>
    <property type="evidence" value="ECO:0007669"/>
    <property type="project" value="InterPro"/>
</dbReference>
<comment type="caution">
    <text evidence="11">The sequence shown here is derived from an EMBL/GenBank/DDBJ whole genome shotgun (WGS) entry which is preliminary data.</text>
</comment>
<dbReference type="Pfam" id="PF02811">
    <property type="entry name" value="PHP"/>
    <property type="match status" value="1"/>
</dbReference>
<reference evidence="11 12" key="1">
    <citation type="journal article" date="2016" name="Nat. Commun.">
        <title>Thousands of microbial genomes shed light on interconnected biogeochemical processes in an aquifer system.</title>
        <authorList>
            <person name="Anantharaman K."/>
            <person name="Brown C.T."/>
            <person name="Hug L.A."/>
            <person name="Sharon I."/>
            <person name="Castelle C.J."/>
            <person name="Probst A.J."/>
            <person name="Thomas B.C."/>
            <person name="Singh A."/>
            <person name="Wilkins M.J."/>
            <person name="Karaoz U."/>
            <person name="Brodie E.L."/>
            <person name="Williams K.H."/>
            <person name="Hubbard S.S."/>
            <person name="Banfield J.F."/>
        </authorList>
    </citation>
    <scope>NUCLEOTIDE SEQUENCE [LARGE SCALE GENOMIC DNA]</scope>
</reference>
<organism evidence="11 12">
    <name type="scientific">candidate division WOR-1 bacterium RIFOXYB2_FULL_37_13</name>
    <dbReference type="NCBI Taxonomy" id="1802579"/>
    <lineage>
        <taxon>Bacteria</taxon>
        <taxon>Bacillati</taxon>
        <taxon>Saganbacteria</taxon>
    </lineage>
</organism>
<dbReference type="InterPro" id="IPR004365">
    <property type="entry name" value="NA-bd_OB_tRNA"/>
</dbReference>
<keyword evidence="8" id="KW-0239">DNA-directed DNA polymerase</keyword>
<evidence type="ECO:0000256" key="8">
    <source>
        <dbReference type="ARBA" id="ARBA00022932"/>
    </source>
</evidence>
<gene>
    <name evidence="11" type="ORF">A2310_01790</name>
</gene>
<dbReference type="InterPro" id="IPR012340">
    <property type="entry name" value="NA-bd_OB-fold"/>
</dbReference>
<dbReference type="STRING" id="1802579.A2310_01790"/>
<dbReference type="Proteomes" id="UP000178417">
    <property type="component" value="Unassembled WGS sequence"/>
</dbReference>
<dbReference type="Gene3D" id="2.40.50.140">
    <property type="entry name" value="Nucleic acid-binding proteins"/>
    <property type="match status" value="1"/>
</dbReference>
<dbReference type="InterPro" id="IPR004013">
    <property type="entry name" value="PHP_dom"/>
</dbReference>
<dbReference type="AlphaFoldDB" id="A0A1F4SPK2"/>
<evidence type="ECO:0000256" key="2">
    <source>
        <dbReference type="ARBA" id="ARBA00009496"/>
    </source>
</evidence>
<dbReference type="GO" id="GO:0008408">
    <property type="term" value="F:3'-5' exonuclease activity"/>
    <property type="evidence" value="ECO:0007669"/>
    <property type="project" value="InterPro"/>
</dbReference>
<keyword evidence="6" id="KW-0548">Nucleotidyltransferase</keyword>
<name>A0A1F4SPK2_UNCSA</name>
<dbReference type="InterPro" id="IPR040982">
    <property type="entry name" value="DNA_pol3_finger"/>
</dbReference>
<evidence type="ECO:0000256" key="5">
    <source>
        <dbReference type="ARBA" id="ARBA00022679"/>
    </source>
</evidence>
<accession>A0A1F4SPK2</accession>
<dbReference type="InterPro" id="IPR003141">
    <property type="entry name" value="Pol/His_phosphatase_N"/>
</dbReference>
<comment type="subcellular location">
    <subcellularLocation>
        <location evidence="1">Cytoplasm</location>
    </subcellularLocation>
</comment>
<dbReference type="GO" id="GO:0006260">
    <property type="term" value="P:DNA replication"/>
    <property type="evidence" value="ECO:0007669"/>
    <property type="project" value="UniProtKB-KW"/>
</dbReference>
<dbReference type="Gene3D" id="3.20.20.140">
    <property type="entry name" value="Metal-dependent hydrolases"/>
    <property type="match status" value="1"/>
</dbReference>
<dbReference type="CDD" id="cd04485">
    <property type="entry name" value="DnaE_OBF"/>
    <property type="match status" value="1"/>
</dbReference>
<dbReference type="EC" id="2.7.7.7" evidence="3"/>
<dbReference type="EMBL" id="MEUB01000029">
    <property type="protein sequence ID" value="OGC22376.1"/>
    <property type="molecule type" value="Genomic_DNA"/>
</dbReference>
<dbReference type="GO" id="GO:0003887">
    <property type="term" value="F:DNA-directed DNA polymerase activity"/>
    <property type="evidence" value="ECO:0007669"/>
    <property type="project" value="UniProtKB-KW"/>
</dbReference>
<dbReference type="Pfam" id="PF14579">
    <property type="entry name" value="HHH_6"/>
    <property type="match status" value="1"/>
</dbReference>
<dbReference type="SMART" id="SM00481">
    <property type="entry name" value="POLIIIAc"/>
    <property type="match status" value="1"/>
</dbReference>
<dbReference type="InterPro" id="IPR011708">
    <property type="entry name" value="DNA_pol3_alpha_NTPase_dom"/>
</dbReference>
<dbReference type="Pfam" id="PF17657">
    <property type="entry name" value="DNA_pol3_finger"/>
    <property type="match status" value="1"/>
</dbReference>
<evidence type="ECO:0000256" key="1">
    <source>
        <dbReference type="ARBA" id="ARBA00004496"/>
    </source>
</evidence>
<dbReference type="NCBIfam" id="TIGR00594">
    <property type="entry name" value="polc"/>
    <property type="match status" value="1"/>
</dbReference>
<dbReference type="NCBIfam" id="NF005298">
    <property type="entry name" value="PRK06826.1"/>
    <property type="match status" value="1"/>
</dbReference>
<dbReference type="Gene3D" id="1.10.150.870">
    <property type="match status" value="1"/>
</dbReference>
<dbReference type="NCBIfam" id="NF004226">
    <property type="entry name" value="PRK05673.1"/>
    <property type="match status" value="1"/>
</dbReference>
<evidence type="ECO:0000256" key="6">
    <source>
        <dbReference type="ARBA" id="ARBA00022695"/>
    </source>
</evidence>
<sequence>MPRQFVHLHVHSEFSLLDGAIKIAELVKKVKELNMPAVALTDHGNMYAAVKFFIECKNNGIKPILGCELYLAPRTRLHKETKEDRSPFHLTLLAKNEEGYKNLVKLVSLASLEGFYNKPRIDKELIEKYYKGLVCLSGCLQGEIGAHLIDNQEEKAIEAMSYYKKLFGEDFYIEIMDMGLADQKAVNPKIVEIAKKLNIKLVATNDAHYLNQKDAFAQDVLLCIGTNSFLDQEKRLRFDNDQFYLKSQEEMAEIFKDIPEALDNTLEVADKCMFELETGKLHLPNFEVPKGETPDTYLEKLVWEGIKKIYGKKIEGMGQEKLMVPPEVNDRVKYEIYTIEKMGYSAYFLIVQDFINFAKNNGIQVGPGRGSAAGSIVSYALGITNIDPLKYGLIFERFLNIERVSMPDIDIDFCFERRQEVIDYVNKKYGTDHVAQIVTFGTMAARGAIRDVGRVQKFPLSEVDKIAKMIPFGPKMTIDDGLNLNKELKELYDKDEKVRDLIDTAKKLEGLSRHASVHAAGVVISEKPLMDHLPLQRLAENSIVTQYQMTDLEKIGLLKMDFLGLRNLTMIAHAVVLVKENHGIELDIDNLPLNDQKTFSLLMSGEAVGIFQLESRGMRGLIKDLQPDNFEEIIALLALYRPGPLESGMVDDYVKRKHKKIPVHYELPELIPILEETHGVILYQEQVMGIASKVAGFTMGQADVLRAAMGKKKVKEMEKQKERFIEGAVKRGVSRHKAAELFNICAKFAGYGFNKSHSTAYSMISYQTAYLKANYPQEFMAALLTSVMGNTDKVTLYISEAQRMGIKILPPDVNFSSRTFTVVPEGIRFGLTAIKNVGVGAIDSILESRKKEGKFKSLLDFCRRIDTRACNKKVIESLIKSGSMDSFQKTRGYLLSIFEKVLSKASSEQKERASGQIFLFDVKPEAYQEPSDDYFLGDVTPVEFAPDELLRMEKELLGLYISNHPLENLKDSLEGQVEYRIADVAEKYEGDIIKIGGLLTSIRKITTKKGDLMMVATLEDLSGSIPLIIFPKTYNKYVHLLTDDAVIIVKGKLNRDTRTEEMNVWAETIDTLVELEKVRSLHIEIIDIKDKSILERLKEALLFYRGNEPVMIYYDGQRVSAGSKYRVDINPELVERIEGLLGTGSARVEQRHTKKMTNDQ</sequence>
<evidence type="ECO:0000256" key="9">
    <source>
        <dbReference type="ARBA" id="ARBA00049244"/>
    </source>
</evidence>
<dbReference type="GO" id="GO:0005737">
    <property type="term" value="C:cytoplasm"/>
    <property type="evidence" value="ECO:0007669"/>
    <property type="project" value="UniProtKB-SubCell"/>
</dbReference>
<evidence type="ECO:0000256" key="4">
    <source>
        <dbReference type="ARBA" id="ARBA00019114"/>
    </source>
</evidence>
<feature type="domain" description="Polymerase/histidinol phosphatase N-terminal" evidence="10">
    <location>
        <begin position="6"/>
        <end position="73"/>
    </location>
</feature>
<dbReference type="CDD" id="cd12113">
    <property type="entry name" value="PHP_PolIIIA_DnaE3"/>
    <property type="match status" value="1"/>
</dbReference>
<comment type="similarity">
    <text evidence="2">Belongs to the DNA polymerase type-C family. DnaE subfamily.</text>
</comment>
<dbReference type="InterPro" id="IPR029460">
    <property type="entry name" value="DNAPol_HHH"/>
</dbReference>
<evidence type="ECO:0000256" key="7">
    <source>
        <dbReference type="ARBA" id="ARBA00022705"/>
    </source>
</evidence>
<dbReference type="InterPro" id="IPR016195">
    <property type="entry name" value="Pol/histidinol_Pase-like"/>
</dbReference>
<evidence type="ECO:0000259" key="10">
    <source>
        <dbReference type="SMART" id="SM00481"/>
    </source>
</evidence>
<dbReference type="SUPFAM" id="SSF89550">
    <property type="entry name" value="PHP domain-like"/>
    <property type="match status" value="1"/>
</dbReference>